<reference evidence="10 11" key="1">
    <citation type="journal article" date="2018" name="Front. Microbiol.">
        <title>Hydrolytic Capabilities as a Key to Environmental Success: Chitinolytic and Cellulolytic Acidobacteria From Acidic Sub-arctic Soils and Boreal Peatlands.</title>
        <authorList>
            <person name="Belova S.E."/>
            <person name="Ravin N.V."/>
            <person name="Pankratov T.A."/>
            <person name="Rakitin A.L."/>
            <person name="Ivanova A.A."/>
            <person name="Beletsky A.V."/>
            <person name="Mardanov A.V."/>
            <person name="Sinninghe Damste J.S."/>
            <person name="Dedysh S.N."/>
        </authorList>
    </citation>
    <scope>NUCLEOTIDE SEQUENCE [LARGE SCALE GENOMIC DNA]</scope>
    <source>
        <strain evidence="10 11">SBC82</strain>
    </source>
</reference>
<comment type="catalytic activity">
    <reaction evidence="1">
        <text>ATP + protein L-histidine = ADP + protein N-phospho-L-histidine.</text>
        <dbReference type="EC" id="2.7.13.3"/>
    </reaction>
</comment>
<dbReference type="GO" id="GO:0004673">
    <property type="term" value="F:protein histidine kinase activity"/>
    <property type="evidence" value="ECO:0007669"/>
    <property type="project" value="UniProtKB-EC"/>
</dbReference>
<dbReference type="RefSeq" id="WP_114209045.1">
    <property type="nucleotide sequence ID" value="NZ_CP030840.1"/>
</dbReference>
<evidence type="ECO:0000256" key="7">
    <source>
        <dbReference type="SAM" id="Phobius"/>
    </source>
</evidence>
<dbReference type="PANTHER" id="PTHR43065:SF51">
    <property type="entry name" value="HISTIDINE KINASE"/>
    <property type="match status" value="1"/>
</dbReference>
<dbReference type="Gene3D" id="3.30.565.10">
    <property type="entry name" value="Histidine kinase-like ATPase, C-terminal domain"/>
    <property type="match status" value="1"/>
</dbReference>
<accession>A0A2Z5G6Q0</accession>
<dbReference type="Pfam" id="PF02518">
    <property type="entry name" value="HATPase_c"/>
    <property type="match status" value="1"/>
</dbReference>
<evidence type="ECO:0000256" key="3">
    <source>
        <dbReference type="ARBA" id="ARBA00012438"/>
    </source>
</evidence>
<feature type="transmembrane region" description="Helical" evidence="7">
    <location>
        <begin position="54"/>
        <end position="74"/>
    </location>
</feature>
<dbReference type="SMART" id="SM00387">
    <property type="entry name" value="HATPase_c"/>
    <property type="match status" value="1"/>
</dbReference>
<evidence type="ECO:0000259" key="9">
    <source>
        <dbReference type="PROSITE" id="PS50885"/>
    </source>
</evidence>
<dbReference type="PROSITE" id="PS50109">
    <property type="entry name" value="HIS_KIN"/>
    <property type="match status" value="1"/>
</dbReference>
<dbReference type="GO" id="GO:0007165">
    <property type="term" value="P:signal transduction"/>
    <property type="evidence" value="ECO:0007669"/>
    <property type="project" value="InterPro"/>
</dbReference>
<gene>
    <name evidence="10" type="ORF">ACPOL_4964</name>
</gene>
<evidence type="ECO:0000256" key="2">
    <source>
        <dbReference type="ARBA" id="ARBA00004370"/>
    </source>
</evidence>
<dbReference type="KEGG" id="abas:ACPOL_4964"/>
<dbReference type="Gene3D" id="1.10.8.500">
    <property type="entry name" value="HAMP domain in histidine kinase"/>
    <property type="match status" value="1"/>
</dbReference>
<proteinExistence type="predicted"/>
<dbReference type="EMBL" id="CP030840">
    <property type="protein sequence ID" value="AXC14226.1"/>
    <property type="molecule type" value="Genomic_DNA"/>
</dbReference>
<protein>
    <recommendedName>
        <fullName evidence="3">histidine kinase</fullName>
        <ecNumber evidence="3">2.7.13.3</ecNumber>
    </recommendedName>
</protein>
<dbReference type="InterPro" id="IPR005467">
    <property type="entry name" value="His_kinase_dom"/>
</dbReference>
<evidence type="ECO:0000259" key="8">
    <source>
        <dbReference type="PROSITE" id="PS50109"/>
    </source>
</evidence>
<dbReference type="InterPro" id="IPR003594">
    <property type="entry name" value="HATPase_dom"/>
</dbReference>
<keyword evidence="5" id="KW-0808">Transferase</keyword>
<comment type="subcellular location">
    <subcellularLocation>
        <location evidence="2">Membrane</location>
    </subcellularLocation>
</comment>
<keyword evidence="4" id="KW-0597">Phosphoprotein</keyword>
<dbReference type="InterPro" id="IPR003660">
    <property type="entry name" value="HAMP_dom"/>
</dbReference>
<dbReference type="Proteomes" id="UP000253606">
    <property type="component" value="Chromosome"/>
</dbReference>
<evidence type="ECO:0000256" key="1">
    <source>
        <dbReference type="ARBA" id="ARBA00000085"/>
    </source>
</evidence>
<sequence length="484" mass="52842">MAFDGPRQTTGRQRKRASGRHFSFETRIRLYCLLLCLPTIVLLVILLWRASFGAQALSLGVAILLLLLLSSLLIEEVVRPLQTLANVVAALREEDYSFRARGASREDALGELSTEINALADLLQTQRLSELEATALLRRVIASMDAPVLAFDQERRLRLLNPAAERVLVLDPARDMGRAAGQLHLDHLIDEPDEGVVSLDLPSEDGSSAPRKSGRWMVRRSGFRQRGVPHTLLLLSDVSSALREEERTAWQRLIRVLGHEISNSLAPIKSIAGSLLARLPPEVNGARGAGDFARGLTIIEGRADSLNRFVQAYRQLAQLPRPAMRMVALRPLLERVVALETRMEVALGEVADLDLSVDPDQIEQMLINLVKNAVEAVIDAQQEAGSSDLRLPAPPPVMLSGRKLEDAVAIVVEDRGLGLTNTANLFVPFYTTKTNGSGVGLALVRQIAEAHGGTVVLRNREDAPGCVAEVLIPFTRAVSSSHAM</sequence>
<keyword evidence="7" id="KW-0472">Membrane</keyword>
<keyword evidence="7" id="KW-1133">Transmembrane helix</keyword>
<dbReference type="AlphaFoldDB" id="A0A2Z5G6Q0"/>
<organism evidence="10 11">
    <name type="scientific">Acidisarcina polymorpha</name>
    <dbReference type="NCBI Taxonomy" id="2211140"/>
    <lineage>
        <taxon>Bacteria</taxon>
        <taxon>Pseudomonadati</taxon>
        <taxon>Acidobacteriota</taxon>
        <taxon>Terriglobia</taxon>
        <taxon>Terriglobales</taxon>
        <taxon>Acidobacteriaceae</taxon>
        <taxon>Acidisarcina</taxon>
    </lineage>
</organism>
<feature type="domain" description="Histidine kinase" evidence="8">
    <location>
        <begin position="256"/>
        <end position="476"/>
    </location>
</feature>
<feature type="domain" description="HAMP" evidence="9">
    <location>
        <begin position="75"/>
        <end position="128"/>
    </location>
</feature>
<dbReference type="PRINTS" id="PR00344">
    <property type="entry name" value="BCTRLSENSOR"/>
</dbReference>
<dbReference type="InterPro" id="IPR004358">
    <property type="entry name" value="Sig_transdc_His_kin-like_C"/>
</dbReference>
<dbReference type="PANTHER" id="PTHR43065">
    <property type="entry name" value="SENSOR HISTIDINE KINASE"/>
    <property type="match status" value="1"/>
</dbReference>
<dbReference type="OrthoDB" id="9815750at2"/>
<keyword evidence="6 10" id="KW-0418">Kinase</keyword>
<dbReference type="InterPro" id="IPR036890">
    <property type="entry name" value="HATPase_C_sf"/>
</dbReference>
<evidence type="ECO:0000313" key="10">
    <source>
        <dbReference type="EMBL" id="AXC14226.1"/>
    </source>
</evidence>
<evidence type="ECO:0000313" key="11">
    <source>
        <dbReference type="Proteomes" id="UP000253606"/>
    </source>
</evidence>
<evidence type="ECO:0000256" key="4">
    <source>
        <dbReference type="ARBA" id="ARBA00022553"/>
    </source>
</evidence>
<name>A0A2Z5G6Q0_9BACT</name>
<dbReference type="PROSITE" id="PS50885">
    <property type="entry name" value="HAMP"/>
    <property type="match status" value="1"/>
</dbReference>
<evidence type="ECO:0000256" key="5">
    <source>
        <dbReference type="ARBA" id="ARBA00022679"/>
    </source>
</evidence>
<dbReference type="Gene3D" id="3.30.450.20">
    <property type="entry name" value="PAS domain"/>
    <property type="match status" value="1"/>
</dbReference>
<dbReference type="GO" id="GO:0016020">
    <property type="term" value="C:membrane"/>
    <property type="evidence" value="ECO:0007669"/>
    <property type="project" value="UniProtKB-SubCell"/>
</dbReference>
<dbReference type="EC" id="2.7.13.3" evidence="3"/>
<keyword evidence="7" id="KW-0812">Transmembrane</keyword>
<evidence type="ECO:0000256" key="6">
    <source>
        <dbReference type="ARBA" id="ARBA00022777"/>
    </source>
</evidence>
<dbReference type="SUPFAM" id="SSF55874">
    <property type="entry name" value="ATPase domain of HSP90 chaperone/DNA topoisomerase II/histidine kinase"/>
    <property type="match status" value="1"/>
</dbReference>
<feature type="transmembrane region" description="Helical" evidence="7">
    <location>
        <begin position="30"/>
        <end position="48"/>
    </location>
</feature>
<keyword evidence="11" id="KW-1185">Reference proteome</keyword>